<evidence type="ECO:0000259" key="14">
    <source>
        <dbReference type="PROSITE" id="PS51847"/>
    </source>
</evidence>
<dbReference type="Proteomes" id="UP001327560">
    <property type="component" value="Chromosome 4"/>
</dbReference>
<keyword evidence="8 12" id="KW-1133">Transmembrane helix</keyword>
<dbReference type="GO" id="GO:0005783">
    <property type="term" value="C:endoplasmic reticulum"/>
    <property type="evidence" value="ECO:0007669"/>
    <property type="project" value="TreeGrafter"/>
</dbReference>
<keyword evidence="4 12" id="KW-0812">Transmembrane</keyword>
<dbReference type="GO" id="GO:0008289">
    <property type="term" value="F:lipid binding"/>
    <property type="evidence" value="ECO:0007669"/>
    <property type="project" value="UniProtKB-KW"/>
</dbReference>
<gene>
    <name evidence="15" type="ORF">Cni_G12995</name>
</gene>
<comment type="similarity">
    <text evidence="2">Belongs to the synaptotagmin family.</text>
</comment>
<evidence type="ECO:0000256" key="4">
    <source>
        <dbReference type="ARBA" id="ARBA00022692"/>
    </source>
</evidence>
<dbReference type="Pfam" id="PF00168">
    <property type="entry name" value="C2"/>
    <property type="match status" value="2"/>
</dbReference>
<evidence type="ECO:0000313" key="15">
    <source>
        <dbReference type="EMBL" id="WOL04274.1"/>
    </source>
</evidence>
<dbReference type="PANTHER" id="PTHR10774">
    <property type="entry name" value="EXTENDED SYNAPTOTAGMIN-RELATED"/>
    <property type="match status" value="1"/>
</dbReference>
<feature type="domain" description="C2" evidence="13">
    <location>
        <begin position="240"/>
        <end position="363"/>
    </location>
</feature>
<name>A0AAQ3QB47_9LILI</name>
<proteinExistence type="inferred from homology"/>
<keyword evidence="10" id="KW-0446">Lipid-binding</keyword>
<evidence type="ECO:0000313" key="16">
    <source>
        <dbReference type="Proteomes" id="UP001327560"/>
    </source>
</evidence>
<comment type="subcellular location">
    <subcellularLocation>
        <location evidence="1">Membrane</location>
        <topology evidence="1">Single-pass membrane protein</topology>
    </subcellularLocation>
</comment>
<evidence type="ECO:0000259" key="13">
    <source>
        <dbReference type="PROSITE" id="PS50004"/>
    </source>
</evidence>
<dbReference type="PANTHER" id="PTHR10774:SF217">
    <property type="entry name" value="OS06G0685300 PROTEIN"/>
    <property type="match status" value="1"/>
</dbReference>
<feature type="transmembrane region" description="Helical" evidence="12">
    <location>
        <begin position="7"/>
        <end position="31"/>
    </location>
</feature>
<dbReference type="AlphaFoldDB" id="A0AAQ3QB47"/>
<dbReference type="InterPro" id="IPR035892">
    <property type="entry name" value="C2_domain_sf"/>
</dbReference>
<dbReference type="EMBL" id="CP136893">
    <property type="protein sequence ID" value="WOL04274.1"/>
    <property type="molecule type" value="Genomic_DNA"/>
</dbReference>
<organism evidence="15 16">
    <name type="scientific">Canna indica</name>
    <name type="common">Indian-shot</name>
    <dbReference type="NCBI Taxonomy" id="4628"/>
    <lineage>
        <taxon>Eukaryota</taxon>
        <taxon>Viridiplantae</taxon>
        <taxon>Streptophyta</taxon>
        <taxon>Embryophyta</taxon>
        <taxon>Tracheophyta</taxon>
        <taxon>Spermatophyta</taxon>
        <taxon>Magnoliopsida</taxon>
        <taxon>Liliopsida</taxon>
        <taxon>Zingiberales</taxon>
        <taxon>Cannaceae</taxon>
        <taxon>Canna</taxon>
    </lineage>
</organism>
<dbReference type="PROSITE" id="PS51847">
    <property type="entry name" value="SMP"/>
    <property type="match status" value="1"/>
</dbReference>
<dbReference type="GO" id="GO:0006869">
    <property type="term" value="P:lipid transport"/>
    <property type="evidence" value="ECO:0007669"/>
    <property type="project" value="UniProtKB-KW"/>
</dbReference>
<keyword evidence="7" id="KW-0106">Calcium</keyword>
<dbReference type="FunFam" id="2.60.40.150:FF:000102">
    <property type="entry name" value="Synaptotagmin-2 isoform A"/>
    <property type="match status" value="1"/>
</dbReference>
<dbReference type="InterPro" id="IPR039010">
    <property type="entry name" value="Synaptotagmin_SMP"/>
</dbReference>
<evidence type="ECO:0000256" key="11">
    <source>
        <dbReference type="ARBA" id="ARBA00023136"/>
    </source>
</evidence>
<dbReference type="Gene3D" id="2.60.40.150">
    <property type="entry name" value="C2 domain"/>
    <property type="match status" value="2"/>
</dbReference>
<dbReference type="InterPro" id="IPR031468">
    <property type="entry name" value="SMP_LBD"/>
</dbReference>
<evidence type="ECO:0000256" key="9">
    <source>
        <dbReference type="ARBA" id="ARBA00023055"/>
    </source>
</evidence>
<evidence type="ECO:0000256" key="5">
    <source>
        <dbReference type="ARBA" id="ARBA00022723"/>
    </source>
</evidence>
<evidence type="ECO:0000256" key="3">
    <source>
        <dbReference type="ARBA" id="ARBA00022448"/>
    </source>
</evidence>
<dbReference type="GO" id="GO:0016020">
    <property type="term" value="C:membrane"/>
    <property type="evidence" value="ECO:0007669"/>
    <property type="project" value="UniProtKB-SubCell"/>
</dbReference>
<evidence type="ECO:0000256" key="10">
    <source>
        <dbReference type="ARBA" id="ARBA00023121"/>
    </source>
</evidence>
<dbReference type="FunFam" id="2.60.40.150:FF:000066">
    <property type="entry name" value="Extended synaptotagmin-2"/>
    <property type="match status" value="1"/>
</dbReference>
<feature type="domain" description="C2" evidence="13">
    <location>
        <begin position="406"/>
        <end position="522"/>
    </location>
</feature>
<evidence type="ECO:0000256" key="2">
    <source>
        <dbReference type="ARBA" id="ARBA00006996"/>
    </source>
</evidence>
<dbReference type="PROSITE" id="PS50004">
    <property type="entry name" value="C2"/>
    <property type="match status" value="2"/>
</dbReference>
<reference evidence="15 16" key="1">
    <citation type="submission" date="2023-10" db="EMBL/GenBank/DDBJ databases">
        <title>Chromosome-scale genome assembly provides insights into flower coloration mechanisms of Canna indica.</title>
        <authorList>
            <person name="Li C."/>
        </authorList>
    </citation>
    <scope>NUCLEOTIDE SEQUENCE [LARGE SCALE GENOMIC DNA]</scope>
    <source>
        <tissue evidence="15">Flower</tissue>
    </source>
</reference>
<dbReference type="CDD" id="cd00030">
    <property type="entry name" value="C2"/>
    <property type="match status" value="1"/>
</dbReference>
<evidence type="ECO:0000256" key="6">
    <source>
        <dbReference type="ARBA" id="ARBA00022737"/>
    </source>
</evidence>
<dbReference type="CDD" id="cd21677">
    <property type="entry name" value="SMP_SYT"/>
    <property type="match status" value="1"/>
</dbReference>
<keyword evidence="3" id="KW-0813">Transport</keyword>
<dbReference type="SUPFAM" id="SSF49562">
    <property type="entry name" value="C2 domain (Calcium/lipid-binding domain, CaLB)"/>
    <property type="match status" value="2"/>
</dbReference>
<protein>
    <submittedName>
        <fullName evidence="15">Synaptotagmin-3 isoform X1</fullName>
    </submittedName>
</protein>
<evidence type="ECO:0000256" key="7">
    <source>
        <dbReference type="ARBA" id="ARBA00022837"/>
    </source>
</evidence>
<evidence type="ECO:0000256" key="8">
    <source>
        <dbReference type="ARBA" id="ARBA00022989"/>
    </source>
</evidence>
<feature type="domain" description="SMP-LTD" evidence="14">
    <location>
        <begin position="67"/>
        <end position="249"/>
    </location>
</feature>
<dbReference type="SMART" id="SM00239">
    <property type="entry name" value="C2"/>
    <property type="match status" value="2"/>
</dbReference>
<keyword evidence="11 12" id="KW-0472">Membrane</keyword>
<dbReference type="GO" id="GO:0046872">
    <property type="term" value="F:metal ion binding"/>
    <property type="evidence" value="ECO:0007669"/>
    <property type="project" value="UniProtKB-KW"/>
</dbReference>
<evidence type="ECO:0000256" key="12">
    <source>
        <dbReference type="SAM" id="Phobius"/>
    </source>
</evidence>
<keyword evidence="9" id="KW-0445">Lipid transport</keyword>
<sequence>MGLVSTLLGLVGFGVGICVGLLVGYFIYIYLQPRDVKDPIVRPLLELDSISLQKLIPEIPFWMKNPDYERVDWLNKFILDMWPYLDKAICNTIQSTVKPIFDQYIEKYWIESIEFDHLSLGSLPPTIHGVKVYQTQEKELVVEPAVRWAGNPNIIVVLKLSSFKVTVQLLDLLLCLVPRITLKPLVPSFPCFAKLALSLMEKPQVDFGLKLLGGDIMAIPGLYQFIQNTIATQVSYLYHWPRLLEIPILDNSSGATKKPVGILHVNVVRAFNLLKMDFLGKSDPYVKLSLSGEGLPPKKTSIKMCTLNPEWNEQFKLIVKDPETQVLQLHVYDWEKVKMHDKLGMQVVPLSLLTPHETKEFTLDLLKNLNHNDPQNKRNRGKVIVQLTFDPFKEDSGSFSKILDEKLSGIDRGIQDESCNGGLLLVTIEGAEDVEGKRHTNPYAKVLFRGEKKKTKVIKKCRDPRWNEDFQFILEEAPMDEKIHVEVVSKRRMFIFHSKESLGFVDINLSDVVNNGRINQRYHLINSRNGVVHIEIKWNTT</sequence>
<keyword evidence="16" id="KW-1185">Reference proteome</keyword>
<dbReference type="InterPro" id="IPR000008">
    <property type="entry name" value="C2_dom"/>
</dbReference>
<evidence type="ECO:0000256" key="1">
    <source>
        <dbReference type="ARBA" id="ARBA00004167"/>
    </source>
</evidence>
<keyword evidence="5" id="KW-0479">Metal-binding</keyword>
<dbReference type="Pfam" id="PF17047">
    <property type="entry name" value="SMP_LBD"/>
    <property type="match status" value="1"/>
</dbReference>
<dbReference type="InterPro" id="IPR045050">
    <property type="entry name" value="Synaptotagmin_plant"/>
</dbReference>
<accession>A0AAQ3QB47</accession>
<dbReference type="PRINTS" id="PR00360">
    <property type="entry name" value="C2DOMAIN"/>
</dbReference>
<keyword evidence="6" id="KW-0677">Repeat</keyword>